<dbReference type="RefSeq" id="WP_315730670.1">
    <property type="nucleotide sequence ID" value="NZ_JAVYII010000001.1"/>
</dbReference>
<dbReference type="PANTHER" id="PTHR11941:SF169">
    <property type="entry name" value="(7AS)-7A-METHYL-1,5-DIOXO-2,3,5,6,7,7A-HEXAHYDRO-1H-INDENE-CARBOXYL-COA HYDROLASE"/>
    <property type="match status" value="1"/>
</dbReference>
<dbReference type="InterPro" id="IPR001753">
    <property type="entry name" value="Enoyl-CoA_hydra/iso"/>
</dbReference>
<comment type="caution">
    <text evidence="6">The sequence shown here is derived from an EMBL/GenBank/DDBJ whole genome shotgun (WGS) entry which is preliminary data.</text>
</comment>
<dbReference type="InterPro" id="IPR029045">
    <property type="entry name" value="ClpP/crotonase-like_dom_sf"/>
</dbReference>
<dbReference type="EMBL" id="JAVYII010000001">
    <property type="protein sequence ID" value="MDT9591688.1"/>
    <property type="molecule type" value="Genomic_DNA"/>
</dbReference>
<feature type="region of interest" description="Disordered" evidence="5">
    <location>
        <begin position="244"/>
        <end position="268"/>
    </location>
</feature>
<dbReference type="InterPro" id="IPR018376">
    <property type="entry name" value="Enoyl-CoA_hyd/isom_CS"/>
</dbReference>
<evidence type="ECO:0000313" key="7">
    <source>
        <dbReference type="Proteomes" id="UP001268542"/>
    </source>
</evidence>
<dbReference type="Gene3D" id="3.90.226.10">
    <property type="entry name" value="2-enoyl-CoA Hydratase, Chain A, domain 1"/>
    <property type="match status" value="1"/>
</dbReference>
<gene>
    <name evidence="6" type="ORF">RDV89_01320</name>
</gene>
<dbReference type="PROSITE" id="PS00166">
    <property type="entry name" value="ENOYL_COA_HYDRATASE"/>
    <property type="match status" value="1"/>
</dbReference>
<comment type="similarity">
    <text evidence="1 4">Belongs to the enoyl-CoA hydratase/isomerase family.</text>
</comment>
<dbReference type="Proteomes" id="UP001268542">
    <property type="component" value="Unassembled WGS sequence"/>
</dbReference>
<sequence length="268" mass="28117">MTTQARDADMAQDVAEGPVLTQVVDGVLVVTINRPDARNAINTVTAEAIGAAMDRLDADPLLTAGIVTGAGGTFCAGMDLKAFLAGEKPSIPGRGFAGIIEQPSAKPLIAAVEGYALAGGFEIALACDMIVAAENVKFGLPEVKRGLVAAGGGLMRLPQRVPYHLAMQWALTGEMVSAQQAHDVALVNRLTPVGGALEAALELGRAIAANGPLAVRATKQVIVEAPGWSREEMFERQRDITLPVRSSEDAREGATAFKEKRAPRWQGR</sequence>
<evidence type="ECO:0000256" key="4">
    <source>
        <dbReference type="RuleBase" id="RU003707"/>
    </source>
</evidence>
<protein>
    <submittedName>
        <fullName evidence="6">Crotonase/enoyl-CoA hydratase family protein</fullName>
    </submittedName>
</protein>
<evidence type="ECO:0000313" key="6">
    <source>
        <dbReference type="EMBL" id="MDT9591688.1"/>
    </source>
</evidence>
<dbReference type="NCBIfam" id="NF006100">
    <property type="entry name" value="PRK08252.1"/>
    <property type="match status" value="1"/>
</dbReference>
<dbReference type="Pfam" id="PF00378">
    <property type="entry name" value="ECH_1"/>
    <property type="match status" value="1"/>
</dbReference>
<name>A0ABU3PR60_9ACTN</name>
<dbReference type="InterPro" id="IPR014748">
    <property type="entry name" value="Enoyl-CoA_hydra_C"/>
</dbReference>
<keyword evidence="3" id="KW-0456">Lyase</keyword>
<organism evidence="6 7">
    <name type="scientific">Nocardioides imazamoxiresistens</name>
    <dbReference type="NCBI Taxonomy" id="3231893"/>
    <lineage>
        <taxon>Bacteria</taxon>
        <taxon>Bacillati</taxon>
        <taxon>Actinomycetota</taxon>
        <taxon>Actinomycetes</taxon>
        <taxon>Propionibacteriales</taxon>
        <taxon>Nocardioidaceae</taxon>
        <taxon>Nocardioides</taxon>
    </lineage>
</organism>
<dbReference type="Gene3D" id="1.10.12.10">
    <property type="entry name" value="Lyase 2-enoyl-coa Hydratase, Chain A, domain 2"/>
    <property type="match status" value="1"/>
</dbReference>
<dbReference type="PANTHER" id="PTHR11941">
    <property type="entry name" value="ENOYL-COA HYDRATASE-RELATED"/>
    <property type="match status" value="1"/>
</dbReference>
<evidence type="ECO:0000256" key="1">
    <source>
        <dbReference type="ARBA" id="ARBA00005254"/>
    </source>
</evidence>
<dbReference type="CDD" id="cd06558">
    <property type="entry name" value="crotonase-like"/>
    <property type="match status" value="1"/>
</dbReference>
<evidence type="ECO:0000256" key="5">
    <source>
        <dbReference type="SAM" id="MobiDB-lite"/>
    </source>
</evidence>
<evidence type="ECO:0000256" key="2">
    <source>
        <dbReference type="ARBA" id="ARBA00023098"/>
    </source>
</evidence>
<proteinExistence type="inferred from homology"/>
<feature type="compositionally biased region" description="Basic and acidic residues" evidence="5">
    <location>
        <begin position="246"/>
        <end position="262"/>
    </location>
</feature>
<evidence type="ECO:0000256" key="3">
    <source>
        <dbReference type="ARBA" id="ARBA00023239"/>
    </source>
</evidence>
<keyword evidence="7" id="KW-1185">Reference proteome</keyword>
<keyword evidence="2" id="KW-0443">Lipid metabolism</keyword>
<dbReference type="SUPFAM" id="SSF52096">
    <property type="entry name" value="ClpP/crotonase"/>
    <property type="match status" value="1"/>
</dbReference>
<reference evidence="6 7" key="1">
    <citation type="submission" date="2023-08" db="EMBL/GenBank/DDBJ databases">
        <title>Nocardioides seae sp. nov., a bacterium isolated from a soil.</title>
        <authorList>
            <person name="Wang X."/>
        </authorList>
    </citation>
    <scope>NUCLEOTIDE SEQUENCE [LARGE SCALE GENOMIC DNA]</scope>
    <source>
        <strain evidence="6 7">YZH12</strain>
    </source>
</reference>
<accession>A0ABU3PR60</accession>